<evidence type="ECO:0000256" key="3">
    <source>
        <dbReference type="ARBA" id="ARBA00022553"/>
    </source>
</evidence>
<dbReference type="FunFam" id="1.10.287.130:FF:000045">
    <property type="entry name" value="Two-component system sensor histidine kinase/response regulator"/>
    <property type="match status" value="1"/>
</dbReference>
<dbReference type="CDD" id="cd17574">
    <property type="entry name" value="REC_OmpR"/>
    <property type="match status" value="1"/>
</dbReference>
<accession>A0A2U2B9V1</accession>
<dbReference type="SUPFAM" id="SSF46689">
    <property type="entry name" value="Homeodomain-like"/>
    <property type="match status" value="1"/>
</dbReference>
<dbReference type="SMART" id="SM00387">
    <property type="entry name" value="HATPase_c"/>
    <property type="match status" value="1"/>
</dbReference>
<dbReference type="Proteomes" id="UP000244956">
    <property type="component" value="Unassembled WGS sequence"/>
</dbReference>
<dbReference type="InterPro" id="IPR018062">
    <property type="entry name" value="HTH_AraC-typ_CS"/>
</dbReference>
<evidence type="ECO:0000256" key="8">
    <source>
        <dbReference type="ARBA" id="ARBA00023012"/>
    </source>
</evidence>
<dbReference type="PANTHER" id="PTHR43547:SF2">
    <property type="entry name" value="HYBRID SIGNAL TRANSDUCTION HISTIDINE KINASE C"/>
    <property type="match status" value="1"/>
</dbReference>
<dbReference type="InterPro" id="IPR003661">
    <property type="entry name" value="HisK_dim/P_dom"/>
</dbReference>
<dbReference type="Gene3D" id="1.10.10.60">
    <property type="entry name" value="Homeodomain-like"/>
    <property type="match status" value="2"/>
</dbReference>
<dbReference type="RefSeq" id="WP_109263923.1">
    <property type="nucleotide sequence ID" value="NZ_QEWP01000005.1"/>
</dbReference>
<dbReference type="CDD" id="cd06308">
    <property type="entry name" value="PBP1_sensor_kinase-like"/>
    <property type="match status" value="1"/>
</dbReference>
<dbReference type="SUPFAM" id="SSF55874">
    <property type="entry name" value="ATPase domain of HSP90 chaperone/DNA topoisomerase II/histidine kinase"/>
    <property type="match status" value="1"/>
</dbReference>
<dbReference type="InterPro" id="IPR036097">
    <property type="entry name" value="HisK_dim/P_sf"/>
</dbReference>
<keyword evidence="13" id="KW-0175">Coiled coil</keyword>
<dbReference type="SMART" id="SM00342">
    <property type="entry name" value="HTH_ARAC"/>
    <property type="match status" value="1"/>
</dbReference>
<dbReference type="AlphaFoldDB" id="A0A2U2B9V1"/>
<dbReference type="PROSITE" id="PS01124">
    <property type="entry name" value="HTH_ARAC_FAMILY_2"/>
    <property type="match status" value="1"/>
</dbReference>
<feature type="domain" description="Histidine kinase" evidence="16">
    <location>
        <begin position="409"/>
        <end position="629"/>
    </location>
</feature>
<evidence type="ECO:0000256" key="13">
    <source>
        <dbReference type="SAM" id="Coils"/>
    </source>
</evidence>
<dbReference type="PROSITE" id="PS00041">
    <property type="entry name" value="HTH_ARAC_FAMILY_1"/>
    <property type="match status" value="1"/>
</dbReference>
<comment type="caution">
    <text evidence="18">The sequence shown here is derived from an EMBL/GenBank/DDBJ whole genome shotgun (WGS) entry which is preliminary data.</text>
</comment>
<dbReference type="InterPro" id="IPR001789">
    <property type="entry name" value="Sig_transdc_resp-reg_receiver"/>
</dbReference>
<evidence type="ECO:0000256" key="2">
    <source>
        <dbReference type="ARBA" id="ARBA00012438"/>
    </source>
</evidence>
<feature type="domain" description="HTH araC/xylS-type" evidence="15">
    <location>
        <begin position="819"/>
        <end position="918"/>
    </location>
</feature>
<keyword evidence="14" id="KW-0812">Transmembrane</keyword>
<dbReference type="Pfam" id="PF00512">
    <property type="entry name" value="HisKA"/>
    <property type="match status" value="1"/>
</dbReference>
<dbReference type="InterPro" id="IPR004358">
    <property type="entry name" value="Sig_transdc_His_kin-like_C"/>
</dbReference>
<evidence type="ECO:0000259" key="15">
    <source>
        <dbReference type="PROSITE" id="PS01124"/>
    </source>
</evidence>
<dbReference type="EMBL" id="QEWP01000005">
    <property type="protein sequence ID" value="PWD99822.1"/>
    <property type="molecule type" value="Genomic_DNA"/>
</dbReference>
<dbReference type="Gene3D" id="1.10.287.130">
    <property type="match status" value="1"/>
</dbReference>
<dbReference type="EC" id="2.7.13.3" evidence="2"/>
<dbReference type="SMART" id="SM00448">
    <property type="entry name" value="REC"/>
    <property type="match status" value="1"/>
</dbReference>
<dbReference type="GO" id="GO:0043565">
    <property type="term" value="F:sequence-specific DNA binding"/>
    <property type="evidence" value="ECO:0007669"/>
    <property type="project" value="InterPro"/>
</dbReference>
<dbReference type="CDD" id="cd00082">
    <property type="entry name" value="HisKA"/>
    <property type="match status" value="1"/>
</dbReference>
<keyword evidence="9" id="KW-0805">Transcription regulation</keyword>
<comment type="catalytic activity">
    <reaction evidence="1">
        <text>ATP + protein L-histidine = ADP + protein N-phospho-L-histidine.</text>
        <dbReference type="EC" id="2.7.13.3"/>
    </reaction>
</comment>
<dbReference type="Pfam" id="PF12833">
    <property type="entry name" value="HTH_18"/>
    <property type="match status" value="1"/>
</dbReference>
<keyword evidence="7" id="KW-0067">ATP-binding</keyword>
<dbReference type="PROSITE" id="PS51257">
    <property type="entry name" value="PROKAR_LIPOPROTEIN"/>
    <property type="match status" value="1"/>
</dbReference>
<dbReference type="SUPFAM" id="SSF47384">
    <property type="entry name" value="Homodimeric domain of signal transducing histidine kinase"/>
    <property type="match status" value="1"/>
</dbReference>
<keyword evidence="4" id="KW-0808">Transferase</keyword>
<dbReference type="InterPro" id="IPR036890">
    <property type="entry name" value="HATPase_C_sf"/>
</dbReference>
<dbReference type="InterPro" id="IPR009057">
    <property type="entry name" value="Homeodomain-like_sf"/>
</dbReference>
<evidence type="ECO:0000256" key="4">
    <source>
        <dbReference type="ARBA" id="ARBA00022679"/>
    </source>
</evidence>
<feature type="transmembrane region" description="Helical" evidence="14">
    <location>
        <begin position="336"/>
        <end position="358"/>
    </location>
</feature>
<keyword evidence="3 12" id="KW-0597">Phosphoprotein</keyword>
<dbReference type="InterPro" id="IPR005467">
    <property type="entry name" value="His_kinase_dom"/>
</dbReference>
<evidence type="ECO:0000256" key="10">
    <source>
        <dbReference type="ARBA" id="ARBA00023125"/>
    </source>
</evidence>
<dbReference type="FunFam" id="3.30.565.10:FF:000037">
    <property type="entry name" value="Hybrid sensor histidine kinase/response regulator"/>
    <property type="match status" value="1"/>
</dbReference>
<dbReference type="PROSITE" id="PS50110">
    <property type="entry name" value="RESPONSE_REGULATORY"/>
    <property type="match status" value="1"/>
</dbReference>
<dbReference type="GO" id="GO:0003700">
    <property type="term" value="F:DNA-binding transcription factor activity"/>
    <property type="evidence" value="ECO:0007669"/>
    <property type="project" value="InterPro"/>
</dbReference>
<feature type="coiled-coil region" evidence="13">
    <location>
        <begin position="365"/>
        <end position="402"/>
    </location>
</feature>
<dbReference type="SMART" id="SM00388">
    <property type="entry name" value="HisKA"/>
    <property type="match status" value="1"/>
</dbReference>
<feature type="modified residue" description="4-aspartylphosphate" evidence="12">
    <location>
        <position position="717"/>
    </location>
</feature>
<keyword evidence="14" id="KW-1133">Transmembrane helix</keyword>
<dbReference type="InterPro" id="IPR011006">
    <property type="entry name" value="CheY-like_superfamily"/>
</dbReference>
<evidence type="ECO:0000256" key="12">
    <source>
        <dbReference type="PROSITE-ProRule" id="PRU00169"/>
    </source>
</evidence>
<evidence type="ECO:0000256" key="14">
    <source>
        <dbReference type="SAM" id="Phobius"/>
    </source>
</evidence>
<dbReference type="InterPro" id="IPR028082">
    <property type="entry name" value="Peripla_BP_I"/>
</dbReference>
<dbReference type="GO" id="GO:0000155">
    <property type="term" value="F:phosphorelay sensor kinase activity"/>
    <property type="evidence" value="ECO:0007669"/>
    <property type="project" value="InterPro"/>
</dbReference>
<dbReference type="Gene3D" id="3.30.565.10">
    <property type="entry name" value="Histidine kinase-like ATPase, C-terminal domain"/>
    <property type="match status" value="1"/>
</dbReference>
<evidence type="ECO:0000256" key="11">
    <source>
        <dbReference type="ARBA" id="ARBA00023163"/>
    </source>
</evidence>
<keyword evidence="5" id="KW-0547">Nucleotide-binding</keyword>
<keyword evidence="10" id="KW-0238">DNA-binding</keyword>
<dbReference type="PROSITE" id="PS50109">
    <property type="entry name" value="HIS_KIN"/>
    <property type="match status" value="1"/>
</dbReference>
<proteinExistence type="predicted"/>
<keyword evidence="19" id="KW-1185">Reference proteome</keyword>
<evidence type="ECO:0000256" key="7">
    <source>
        <dbReference type="ARBA" id="ARBA00022840"/>
    </source>
</evidence>
<evidence type="ECO:0000313" key="19">
    <source>
        <dbReference type="Proteomes" id="UP000244956"/>
    </source>
</evidence>
<feature type="domain" description="Response regulatory" evidence="17">
    <location>
        <begin position="669"/>
        <end position="784"/>
    </location>
</feature>
<dbReference type="PANTHER" id="PTHR43547">
    <property type="entry name" value="TWO-COMPONENT HISTIDINE KINASE"/>
    <property type="match status" value="1"/>
</dbReference>
<sequence>MKQSLSKYPFLFLLIILFSGCKKNNQETFHIGFSQCAMDEWRETMNKEMVMTAALYPDLELTILNARENTRRQQLQIRELINNKVDLLIISPNESGPITPIAEEAFEQGIPTIIIDRKINSGKYTAFIGANNYQIGRDVATYIANIHNGKGRILEIRGMDGSSPARERHNGFFDVLKDHPNLNVVASMEGKWLPDNAREVAEEVFSEEQVDIVFGHNDVMARSAREVANSMGIEDLFVVGIDALPNLGMKLVEEGVLQASFIYPTGGKKAIEIARAILIDEPFNKQNILGTSVVDSTNVTVLRLQLEQVIAFQDILVKQTSRIRQQEQQFNDQRSLLNIALISLALLVILSLWLAYYYTMIRRRNSQLAHKNKAIEKQKEQLEHQNEQIREMNKQVERATQAKLSFFTNISHEIRTPLTLIQAPVNELISTLSSSESSLSTSLKESLNLIKQNTDRLLRLINQLMDFRKMDTGKINLNISETHLHEITENIYKAFLPLARQKEIDFKLESSPEEEVVWIDIDKIDKVIFNLLSNAFKFTPRKGEITLSTFINAEDQIIIEVSDSGPGIPPDKQQEIYEPFYQQKHHRSMGTGIGLALSKGFVEKHDGSIEVASDGKSGTLFRVTLPRGEKYKGAQDLVKQMPEIPQPQKKEFEENVQEKEWKDFDRKPRLLIVEDDEQLKTYLIKLLNQNYEVKSAANGKEALVVIEQQPPELILTDLMMPEMDGIELTDHLKQTIETSHIPIIMLTAKAGIDQKIHGIETGADAYIEKPFDPNYLSVRVRKLIETRRKLKIQYQSNIAAIGKSENMDNVTTVDQKFLSNLQKILEKNYTNPEFSVEDLSREIGMLRIHLYRKMKALTDFTPSEYIGKFRLHKAKYILEQQRGNISGVALDVGFTSPAYFSKKFREEFGKTPSAFIGNH</sequence>
<evidence type="ECO:0000259" key="16">
    <source>
        <dbReference type="PROSITE" id="PS50109"/>
    </source>
</evidence>
<evidence type="ECO:0000313" key="18">
    <source>
        <dbReference type="EMBL" id="PWD99822.1"/>
    </source>
</evidence>
<evidence type="ECO:0000256" key="5">
    <source>
        <dbReference type="ARBA" id="ARBA00022741"/>
    </source>
</evidence>
<keyword evidence="11" id="KW-0804">Transcription</keyword>
<dbReference type="SUPFAM" id="SSF52172">
    <property type="entry name" value="CheY-like"/>
    <property type="match status" value="1"/>
</dbReference>
<keyword evidence="8" id="KW-0902">Two-component regulatory system</keyword>
<dbReference type="Pfam" id="PF02518">
    <property type="entry name" value="HATPase_c"/>
    <property type="match status" value="1"/>
</dbReference>
<keyword evidence="14" id="KW-0472">Membrane</keyword>
<reference evidence="18 19" key="1">
    <citation type="submission" date="2018-05" db="EMBL/GenBank/DDBJ databases">
        <title>Marinilabilia rubrum sp. nov., isolated from saltern sediment.</title>
        <authorList>
            <person name="Zhang R."/>
        </authorList>
    </citation>
    <scope>NUCLEOTIDE SEQUENCE [LARGE SCALE GENOMIC DNA]</scope>
    <source>
        <strain evidence="18 19">WTE16</strain>
    </source>
</reference>
<dbReference type="OrthoDB" id="358279at2"/>
<evidence type="ECO:0000256" key="9">
    <source>
        <dbReference type="ARBA" id="ARBA00023015"/>
    </source>
</evidence>
<dbReference type="Pfam" id="PF00072">
    <property type="entry name" value="Response_reg"/>
    <property type="match status" value="1"/>
</dbReference>
<dbReference type="Gene3D" id="3.40.50.2300">
    <property type="match status" value="3"/>
</dbReference>
<name>A0A2U2B9V1_9BACT</name>
<dbReference type="InterPro" id="IPR018060">
    <property type="entry name" value="HTH_AraC"/>
</dbReference>
<dbReference type="PRINTS" id="PR00344">
    <property type="entry name" value="BCTRLSENSOR"/>
</dbReference>
<dbReference type="InterPro" id="IPR003594">
    <property type="entry name" value="HATPase_dom"/>
</dbReference>
<dbReference type="Pfam" id="PF13407">
    <property type="entry name" value="Peripla_BP_4"/>
    <property type="match status" value="1"/>
</dbReference>
<gene>
    <name evidence="18" type="ORF">DDZ16_07970</name>
</gene>
<evidence type="ECO:0000259" key="17">
    <source>
        <dbReference type="PROSITE" id="PS50110"/>
    </source>
</evidence>
<dbReference type="SUPFAM" id="SSF53822">
    <property type="entry name" value="Periplasmic binding protein-like I"/>
    <property type="match status" value="1"/>
</dbReference>
<dbReference type="GO" id="GO:0005524">
    <property type="term" value="F:ATP binding"/>
    <property type="evidence" value="ECO:0007669"/>
    <property type="project" value="UniProtKB-KW"/>
</dbReference>
<keyword evidence="6 18" id="KW-0418">Kinase</keyword>
<evidence type="ECO:0000256" key="6">
    <source>
        <dbReference type="ARBA" id="ARBA00022777"/>
    </source>
</evidence>
<dbReference type="InterPro" id="IPR025997">
    <property type="entry name" value="SBP_2_dom"/>
</dbReference>
<protein>
    <recommendedName>
        <fullName evidence="2">histidine kinase</fullName>
        <ecNumber evidence="2">2.7.13.3</ecNumber>
    </recommendedName>
</protein>
<evidence type="ECO:0000256" key="1">
    <source>
        <dbReference type="ARBA" id="ARBA00000085"/>
    </source>
</evidence>
<organism evidence="18 19">
    <name type="scientific">Marinilabilia rubra</name>
    <dbReference type="NCBI Taxonomy" id="2162893"/>
    <lineage>
        <taxon>Bacteria</taxon>
        <taxon>Pseudomonadati</taxon>
        <taxon>Bacteroidota</taxon>
        <taxon>Bacteroidia</taxon>
        <taxon>Marinilabiliales</taxon>
        <taxon>Marinilabiliaceae</taxon>
        <taxon>Marinilabilia</taxon>
    </lineage>
</organism>